<dbReference type="RefSeq" id="WP_168117058.1">
    <property type="nucleotide sequence ID" value="NZ_BOON01000039.1"/>
</dbReference>
<dbReference type="InterPro" id="IPR002371">
    <property type="entry name" value="FlgK"/>
</dbReference>
<dbReference type="AlphaFoldDB" id="A0A8J3TCA9"/>
<feature type="domain" description="Flagellar basal body rod protein N-terminal" evidence="7">
    <location>
        <begin position="10"/>
        <end position="36"/>
    </location>
</feature>
<dbReference type="SUPFAM" id="SSF64518">
    <property type="entry name" value="Phase 1 flagellin"/>
    <property type="match status" value="1"/>
</dbReference>
<keyword evidence="10" id="KW-0282">Flagellum</keyword>
<dbReference type="EMBL" id="BOON01000039">
    <property type="protein sequence ID" value="GII24520.1"/>
    <property type="molecule type" value="Genomic_DNA"/>
</dbReference>
<keyword evidence="10" id="KW-0966">Cell projection</keyword>
<dbReference type="GO" id="GO:0044780">
    <property type="term" value="P:bacterial-type flagellum assembly"/>
    <property type="evidence" value="ECO:0007669"/>
    <property type="project" value="InterPro"/>
</dbReference>
<dbReference type="InterPro" id="IPR053927">
    <property type="entry name" value="FlgK_helical"/>
</dbReference>
<evidence type="ECO:0000259" key="8">
    <source>
        <dbReference type="Pfam" id="PF06429"/>
    </source>
</evidence>
<dbReference type="Proteomes" id="UP000599074">
    <property type="component" value="Unassembled WGS sequence"/>
</dbReference>
<comment type="similarity">
    <text evidence="3">Belongs to the flagella basal body rod proteins family.</text>
</comment>
<keyword evidence="11" id="KW-1185">Reference proteome</keyword>
<evidence type="ECO:0000313" key="10">
    <source>
        <dbReference type="EMBL" id="GII24520.1"/>
    </source>
</evidence>
<keyword evidence="5" id="KW-0964">Secreted</keyword>
<accession>A0A8J3TCA9</accession>
<evidence type="ECO:0000313" key="11">
    <source>
        <dbReference type="Proteomes" id="UP000599074"/>
    </source>
</evidence>
<evidence type="ECO:0000256" key="2">
    <source>
        <dbReference type="ARBA" id="ARBA00004613"/>
    </source>
</evidence>
<dbReference type="PANTHER" id="PTHR30033:SF1">
    <property type="entry name" value="FLAGELLAR HOOK-ASSOCIATED PROTEIN 1"/>
    <property type="match status" value="1"/>
</dbReference>
<evidence type="ECO:0000259" key="7">
    <source>
        <dbReference type="Pfam" id="PF00460"/>
    </source>
</evidence>
<evidence type="ECO:0000256" key="1">
    <source>
        <dbReference type="ARBA" id="ARBA00004365"/>
    </source>
</evidence>
<organism evidence="10 11">
    <name type="scientific">Planosporangium mesophilum</name>
    <dbReference type="NCBI Taxonomy" id="689768"/>
    <lineage>
        <taxon>Bacteria</taxon>
        <taxon>Bacillati</taxon>
        <taxon>Actinomycetota</taxon>
        <taxon>Actinomycetes</taxon>
        <taxon>Micromonosporales</taxon>
        <taxon>Micromonosporaceae</taxon>
        <taxon>Planosporangium</taxon>
    </lineage>
</organism>
<proteinExistence type="inferred from homology"/>
<comment type="caution">
    <text evidence="10">The sequence shown here is derived from an EMBL/GenBank/DDBJ whole genome shotgun (WGS) entry which is preliminary data.</text>
</comment>
<dbReference type="GO" id="GO:0009424">
    <property type="term" value="C:bacterial-type flagellum hook"/>
    <property type="evidence" value="ECO:0007669"/>
    <property type="project" value="InterPro"/>
</dbReference>
<dbReference type="Pfam" id="PF22638">
    <property type="entry name" value="FlgK_D1"/>
    <property type="match status" value="1"/>
</dbReference>
<gene>
    <name evidence="10" type="primary">flgK</name>
    <name evidence="10" type="ORF">Pme01_41170</name>
</gene>
<feature type="domain" description="Flagellar hook-associated protein FlgK helical" evidence="9">
    <location>
        <begin position="100"/>
        <end position="338"/>
    </location>
</feature>
<keyword evidence="6" id="KW-0975">Bacterial flagellum</keyword>
<reference evidence="10" key="1">
    <citation type="submission" date="2021-01" db="EMBL/GenBank/DDBJ databases">
        <title>Whole genome shotgun sequence of Planosporangium mesophilum NBRC 109066.</title>
        <authorList>
            <person name="Komaki H."/>
            <person name="Tamura T."/>
        </authorList>
    </citation>
    <scope>NUCLEOTIDE SEQUENCE</scope>
    <source>
        <strain evidence="10">NBRC 109066</strain>
    </source>
</reference>
<dbReference type="GO" id="GO:0005576">
    <property type="term" value="C:extracellular region"/>
    <property type="evidence" value="ECO:0007669"/>
    <property type="project" value="UniProtKB-SubCell"/>
</dbReference>
<dbReference type="NCBIfam" id="TIGR02492">
    <property type="entry name" value="flgK_ends"/>
    <property type="match status" value="1"/>
</dbReference>
<dbReference type="Pfam" id="PF00460">
    <property type="entry name" value="Flg_bb_rod"/>
    <property type="match status" value="1"/>
</dbReference>
<dbReference type="Pfam" id="PF06429">
    <property type="entry name" value="Flg_bbr_C"/>
    <property type="match status" value="1"/>
</dbReference>
<evidence type="ECO:0000259" key="9">
    <source>
        <dbReference type="Pfam" id="PF22638"/>
    </source>
</evidence>
<evidence type="ECO:0000256" key="4">
    <source>
        <dbReference type="ARBA" id="ARBA00016244"/>
    </source>
</evidence>
<comment type="subcellular location">
    <subcellularLocation>
        <location evidence="1">Bacterial flagellum</location>
    </subcellularLocation>
    <subcellularLocation>
        <location evidence="2">Secreted</location>
    </subcellularLocation>
</comment>
<dbReference type="InterPro" id="IPR001444">
    <property type="entry name" value="Flag_bb_rod_N"/>
</dbReference>
<evidence type="ECO:0000256" key="3">
    <source>
        <dbReference type="ARBA" id="ARBA00009677"/>
    </source>
</evidence>
<evidence type="ECO:0000256" key="6">
    <source>
        <dbReference type="ARBA" id="ARBA00023143"/>
    </source>
</evidence>
<dbReference type="PANTHER" id="PTHR30033">
    <property type="entry name" value="FLAGELLAR HOOK-ASSOCIATED PROTEIN 1"/>
    <property type="match status" value="1"/>
</dbReference>
<evidence type="ECO:0000256" key="5">
    <source>
        <dbReference type="ARBA" id="ARBA00022525"/>
    </source>
</evidence>
<name>A0A8J3TCA9_9ACTN</name>
<protein>
    <recommendedName>
        <fullName evidence="4">Flagellar hook-associated protein 1</fullName>
    </recommendedName>
</protein>
<keyword evidence="10" id="KW-0969">Cilium</keyword>
<feature type="domain" description="Flagellar basal-body/hook protein C-terminal" evidence="8">
    <location>
        <begin position="430"/>
        <end position="469"/>
    </location>
</feature>
<sequence>MSTFSGLSGALSSLYAQRRGMDVTGQNIANANTEGYSRQRIDMQAVGGSAVPAMYSVSDGTSGGVTVSAVARVQDTFLETRGRIEHAQNSYLADQNLVYTKVQQAFGALSTTGLQTQMSEMWSSWHDLANHPGDGATRAQVLARSATVADTLHMTHDALGSLFTTSREQLDAIATDINSTAAQVAQLNQAVVRGTQAGLPVNELADQRDRLVMHLTELTGATAQLRENGSLDVTLGGSGLVNGDVARQLTVGGARRLEDVAGAPVTLTWTDNNAQVIVPSGQVASSLEALNSIIPDYSARLDGVAKTLADTVNALHVGPPAGTAQAYDRSGAAGGAFFGAPSGATVTASNISVLITDPNKVAASGTTATGGTLDGTNADLIAGIGVSVGSPDKAFRNLVSNLGVAAQRADRRAAVQDTLTKDVDSSRQAQAGVNLDEEMTNLIAYQRAYQAASKVISTLDSTFDSLINMVRG</sequence>
<dbReference type="GO" id="GO:0005198">
    <property type="term" value="F:structural molecule activity"/>
    <property type="evidence" value="ECO:0007669"/>
    <property type="project" value="InterPro"/>
</dbReference>
<dbReference type="InterPro" id="IPR010930">
    <property type="entry name" value="Flg_bb/hook_C_dom"/>
</dbReference>